<dbReference type="Pfam" id="PF02194">
    <property type="entry name" value="PXA"/>
    <property type="match status" value="1"/>
</dbReference>
<dbReference type="AlphaFoldDB" id="A0A5S6Q777"/>
<evidence type="ECO:0000259" key="3">
    <source>
        <dbReference type="PROSITE" id="PS50132"/>
    </source>
</evidence>
<dbReference type="GO" id="GO:0005770">
    <property type="term" value="C:late endosome"/>
    <property type="evidence" value="ECO:0007669"/>
    <property type="project" value="TreeGrafter"/>
</dbReference>
<evidence type="ECO:0000259" key="5">
    <source>
        <dbReference type="PROSITE" id="PS51207"/>
    </source>
</evidence>
<dbReference type="InterPro" id="IPR016137">
    <property type="entry name" value="RGS"/>
</dbReference>
<dbReference type="PROSITE" id="PS51207">
    <property type="entry name" value="PXA"/>
    <property type="match status" value="1"/>
</dbReference>
<dbReference type="InterPro" id="IPR036871">
    <property type="entry name" value="PX_dom_sf"/>
</dbReference>
<feature type="domain" description="PX" evidence="4">
    <location>
        <begin position="504"/>
        <end position="630"/>
    </location>
</feature>
<dbReference type="Pfam" id="PF00787">
    <property type="entry name" value="PX"/>
    <property type="match status" value="1"/>
</dbReference>
<evidence type="ECO:0000313" key="6">
    <source>
        <dbReference type="Proteomes" id="UP000046395"/>
    </source>
</evidence>
<dbReference type="Gene3D" id="3.30.1520.10">
    <property type="entry name" value="Phox-like domain"/>
    <property type="match status" value="1"/>
</dbReference>
<keyword evidence="1" id="KW-0472">Membrane</keyword>
<dbReference type="GO" id="GO:0097352">
    <property type="term" value="P:autophagosome maturation"/>
    <property type="evidence" value="ECO:0007669"/>
    <property type="project" value="TreeGrafter"/>
</dbReference>
<dbReference type="InterPro" id="IPR003114">
    <property type="entry name" value="Phox_assoc"/>
</dbReference>
<dbReference type="GO" id="GO:0035091">
    <property type="term" value="F:phosphatidylinositol binding"/>
    <property type="evidence" value="ECO:0007669"/>
    <property type="project" value="InterPro"/>
</dbReference>
<dbReference type="InterPro" id="IPR036305">
    <property type="entry name" value="RGS_sf"/>
</dbReference>
<evidence type="ECO:0000313" key="7">
    <source>
        <dbReference type="WBParaSite" id="TMUE_1000002807.1"/>
    </source>
</evidence>
<feature type="domain" description="RGS" evidence="3">
    <location>
        <begin position="287"/>
        <end position="425"/>
    </location>
</feature>
<dbReference type="SUPFAM" id="SSF48097">
    <property type="entry name" value="Regulator of G-protein signaling, RGS"/>
    <property type="match status" value="1"/>
</dbReference>
<dbReference type="Proteomes" id="UP000046395">
    <property type="component" value="Unassembled WGS sequence"/>
</dbReference>
<proteinExistence type="predicted"/>
<feature type="domain" description="PXA" evidence="5">
    <location>
        <begin position="82"/>
        <end position="258"/>
    </location>
</feature>
<dbReference type="InterPro" id="IPR001683">
    <property type="entry name" value="PX_dom"/>
</dbReference>
<keyword evidence="1" id="KW-1133">Transmembrane helix</keyword>
<name>A0A5S6Q777_TRIMR</name>
<dbReference type="PROSITE" id="PS50195">
    <property type="entry name" value="PX"/>
    <property type="match status" value="1"/>
</dbReference>
<dbReference type="InterPro" id="IPR044926">
    <property type="entry name" value="RGS_subdomain_2"/>
</dbReference>
<keyword evidence="6" id="KW-1185">Reference proteome</keyword>
<feature type="signal peptide" evidence="2">
    <location>
        <begin position="1"/>
        <end position="19"/>
    </location>
</feature>
<dbReference type="SMART" id="SM00312">
    <property type="entry name" value="PX"/>
    <property type="match status" value="1"/>
</dbReference>
<keyword evidence="1" id="KW-0812">Transmembrane</keyword>
<dbReference type="SUPFAM" id="SSF64268">
    <property type="entry name" value="PX domain"/>
    <property type="match status" value="1"/>
</dbReference>
<reference evidence="6" key="1">
    <citation type="submission" date="2014-03" db="EMBL/GenBank/DDBJ databases">
        <title>The whipworm genome and dual-species transcriptomics of an intimate host-pathogen interaction.</title>
        <authorList>
            <person name="Foth B.J."/>
            <person name="Tsai I.J."/>
            <person name="Reid A.J."/>
            <person name="Bancroft A.J."/>
            <person name="Nichol S."/>
            <person name="Tracey A."/>
            <person name="Holroyd N."/>
            <person name="Cotton J.A."/>
            <person name="Stanley E.J."/>
            <person name="Zarowiecki M."/>
            <person name="Liu J.Z."/>
            <person name="Huckvale T."/>
            <person name="Cooper P.J."/>
            <person name="Grencis R.K."/>
            <person name="Berriman M."/>
        </authorList>
    </citation>
    <scope>NUCLEOTIDE SEQUENCE [LARGE SCALE GENOMIC DNA]</scope>
    <source>
        <strain evidence="6">Edinburgh</strain>
    </source>
</reference>
<dbReference type="PROSITE" id="PS50132">
    <property type="entry name" value="RGS"/>
    <property type="match status" value="1"/>
</dbReference>
<accession>A0A5S6Q777</accession>
<reference evidence="7" key="2">
    <citation type="submission" date="2019-12" db="UniProtKB">
        <authorList>
            <consortium name="WormBaseParasite"/>
        </authorList>
    </citation>
    <scope>IDENTIFICATION</scope>
</reference>
<dbReference type="SMART" id="SM00313">
    <property type="entry name" value="PXA"/>
    <property type="match status" value="1"/>
</dbReference>
<feature type="chain" id="PRO_5044624267" evidence="2">
    <location>
        <begin position="20"/>
        <end position="888"/>
    </location>
</feature>
<dbReference type="Gene3D" id="1.10.167.10">
    <property type="entry name" value="Regulator of G-protein Signalling 4, domain 2"/>
    <property type="match status" value="1"/>
</dbReference>
<organism evidence="6 7">
    <name type="scientific">Trichuris muris</name>
    <name type="common">Mouse whipworm</name>
    <dbReference type="NCBI Taxonomy" id="70415"/>
    <lineage>
        <taxon>Eukaryota</taxon>
        <taxon>Metazoa</taxon>
        <taxon>Ecdysozoa</taxon>
        <taxon>Nematoda</taxon>
        <taxon>Enoplea</taxon>
        <taxon>Dorylaimia</taxon>
        <taxon>Trichinellida</taxon>
        <taxon>Trichuridae</taxon>
        <taxon>Trichuris</taxon>
    </lineage>
</organism>
<protein>
    <submittedName>
        <fullName evidence="7">PX domain-containing protein</fullName>
    </submittedName>
</protein>
<dbReference type="STRING" id="70415.A0A5S6Q777"/>
<dbReference type="WBParaSite" id="TMUE_1000002807.1">
    <property type="protein sequence ID" value="TMUE_1000002807.1"/>
    <property type="gene ID" value="WBGene00298495"/>
</dbReference>
<evidence type="ECO:0000259" key="4">
    <source>
        <dbReference type="PROSITE" id="PS50195"/>
    </source>
</evidence>
<keyword evidence="2" id="KW-0732">Signal</keyword>
<dbReference type="WBParaSite" id="TMUE_1000002807.2">
    <property type="protein sequence ID" value="TMUE_1000002807.2"/>
    <property type="gene ID" value="WBGene00298495"/>
</dbReference>
<sequence>MIAQCVVAVLLLNAFVVVAKQDLTLCILCFWFLVLGYVLLLPFLCFVDTQREKHHKEATSGDHFGKLPPFDFRSKGVPVRVPGSIDGALQSLLNLCVEKFFDSWHDKQCDCTAVADEIRRLIRRIVVVLYWRLKACDLRSLVFDRLCPLLVVHLGRFASQRSSDPGQQPLETERRIIETLGSRLHPAVSSREDELRYLRSVASLLAKVCLGEIDEWSDSATRFLRELIAFGLLLPVMDSAANTNCVNRLLCGLLTPDVDYGPTECSNVELLDGFCHSRPDGLLPSLTLEQILADQPSFFAFMTYLKAERAPLVFVQFLLSARQILDKLNGELAGSGVNMEDVSHVHWEAWELYRNYLHADLGESFVSCLSSGLVEAIKAAIEVDTQTFPTKILRPLCSAYHHVYTMLQDNYVGPFCSSLYFYDLLFGEVQFESGANEDRLIGNTSGASIIPADDMESVNAEMMTASRYSSASRSDSSEASLIGSEDDIYDLDDTVLSPRDMSTWKVCVPRVEPRRDQQTGRTTYVYVVEICRTLAESVEEGEGCYMLQWNVDRRYHEFYVLEAKLIEFHGEDILKGFPLPPKKSLRTKPRAFVVSYRPTFDQFVKRLLANPMLKNSELLFTFLTAREELSLGLLPDPIKAMRRVPVRLQRERGQNLASFMQTLVLSCTFDSVRHSAAIRSKGSVDAIQSDKAQIHRLQRSQTVDSIVGNNFGVASNGSGGGDCGTLTDCRVPFRRSFDLLLYLLSKVFCMNCLLCSLCCMVGHTCASLFDALFRRWCQRKLDSWLHAKQVAQCIGIIKEIISVSADSVDPMNTEADVQLAEYTRLRIHQFAGSEYGFLRLLLSPAHFSQGIDTLHDCLQCPRLNKYLSYMLLDSALSFFFSDLAVELI</sequence>
<evidence type="ECO:0000256" key="2">
    <source>
        <dbReference type="SAM" id="SignalP"/>
    </source>
</evidence>
<dbReference type="PANTHER" id="PTHR22775">
    <property type="entry name" value="SORTING NEXIN"/>
    <property type="match status" value="1"/>
</dbReference>
<dbReference type="SMART" id="SM00315">
    <property type="entry name" value="RGS"/>
    <property type="match status" value="1"/>
</dbReference>
<evidence type="ECO:0000256" key="1">
    <source>
        <dbReference type="SAM" id="Phobius"/>
    </source>
</evidence>
<feature type="transmembrane region" description="Helical" evidence="1">
    <location>
        <begin position="29"/>
        <end position="47"/>
    </location>
</feature>
<dbReference type="PANTHER" id="PTHR22775:SF44">
    <property type="entry name" value="SORTING NEXIN-14"/>
    <property type="match status" value="1"/>
</dbReference>